<dbReference type="Proteomes" id="UP001141992">
    <property type="component" value="Unassembled WGS sequence"/>
</dbReference>
<evidence type="ECO:0000313" key="2">
    <source>
        <dbReference type="Proteomes" id="UP001141992"/>
    </source>
</evidence>
<dbReference type="AlphaFoldDB" id="A0A0D6I0T9"/>
<dbReference type="InterPro" id="IPR011990">
    <property type="entry name" value="TPR-like_helical_dom_sf"/>
</dbReference>
<proteinExistence type="predicted"/>
<comment type="caution">
    <text evidence="1">The sequence shown here is derived from an EMBL/GenBank/DDBJ whole genome shotgun (WGS) entry which is preliminary data.</text>
</comment>
<dbReference type="EMBL" id="JAPZVI010000005">
    <property type="protein sequence ID" value="MCZ8401751.1"/>
    <property type="molecule type" value="Genomic_DNA"/>
</dbReference>
<evidence type="ECO:0000313" key="1">
    <source>
        <dbReference type="EMBL" id="MCZ8401751.1"/>
    </source>
</evidence>
<dbReference type="Pfam" id="PF06041">
    <property type="entry name" value="DUF924"/>
    <property type="match status" value="1"/>
</dbReference>
<dbReference type="RefSeq" id="WP_020928332.1">
    <property type="nucleotide sequence ID" value="NZ_CABIYZ010000004.1"/>
</dbReference>
<accession>A0A0D6I0T9</accession>
<reference evidence="1" key="1">
    <citation type="submission" date="2022-12" db="EMBL/GenBank/DDBJ databases">
        <authorList>
            <person name="Voronina O.L."/>
            <person name="Kunda M.S."/>
            <person name="Ryzhova N."/>
            <person name="Aksenova E.I."/>
        </authorList>
    </citation>
    <scope>NUCLEOTIDE SEQUENCE</scope>
    <source>
        <strain evidence="1">SCCH136:Ach223948</strain>
    </source>
</reference>
<dbReference type="SUPFAM" id="SSF48452">
    <property type="entry name" value="TPR-like"/>
    <property type="match status" value="1"/>
</dbReference>
<protein>
    <submittedName>
        <fullName evidence="1">DUF924 family protein</fullName>
    </submittedName>
</protein>
<accession>A0A0M9J6N5</accession>
<gene>
    <name evidence="1" type="ORF">O9570_09870</name>
</gene>
<organism evidence="1 2">
    <name type="scientific">Alcaligenes xylosoxydans xylosoxydans</name>
    <name type="common">Achromobacter xylosoxidans</name>
    <dbReference type="NCBI Taxonomy" id="85698"/>
    <lineage>
        <taxon>Bacteria</taxon>
        <taxon>Pseudomonadati</taxon>
        <taxon>Pseudomonadota</taxon>
        <taxon>Betaproteobacteria</taxon>
        <taxon>Burkholderiales</taxon>
        <taxon>Alcaligenaceae</taxon>
        <taxon>Achromobacter</taxon>
    </lineage>
</organism>
<dbReference type="GeneID" id="75277697"/>
<dbReference type="eggNOG" id="COG3803">
    <property type="taxonomic scope" value="Bacteria"/>
</dbReference>
<dbReference type="Gene3D" id="1.25.40.10">
    <property type="entry name" value="Tetratricopeptide repeat domain"/>
    <property type="match status" value="1"/>
</dbReference>
<name>A0A0D6I0T9_ALCXX</name>
<dbReference type="Gene3D" id="1.20.58.320">
    <property type="entry name" value="TPR-like"/>
    <property type="match status" value="1"/>
</dbReference>
<dbReference type="KEGG" id="axx:ERS451415_03752"/>
<sequence>MTQPGQEPVSLRAADIVAFWRDAGPQQWFTKDAAFDERFRQHCGPAHMAAAARQLDAWMDEPEGALALMILLDQYPRNAYRGTAHMFATDPLALVFAERAIAAGHDLAVDPALRQFFYMPFEHAETVAAQNRAVALMEPLGADAVRWAVLHRDIIKRFGRFPHRNAALGRQTTQPEQEFLDAGGFAG</sequence>
<dbReference type="InterPro" id="IPR010323">
    <property type="entry name" value="DUF924"/>
</dbReference>